<dbReference type="InterPro" id="IPR036388">
    <property type="entry name" value="WH-like_DNA-bd_sf"/>
</dbReference>
<dbReference type="PANTHER" id="PTHR33204:SF39">
    <property type="entry name" value="TRANSCRIPTIONAL REGULATORY PROTEIN"/>
    <property type="match status" value="1"/>
</dbReference>
<dbReference type="KEGG" id="mmed:Mame_03465"/>
<evidence type="ECO:0000313" key="6">
    <source>
        <dbReference type="Proteomes" id="UP000191135"/>
    </source>
</evidence>
<evidence type="ECO:0000256" key="1">
    <source>
        <dbReference type="ARBA" id="ARBA00023015"/>
    </source>
</evidence>
<accession>A0A1U9Z573</accession>
<dbReference type="AlphaFoldDB" id="A0A1U9Z573"/>
<dbReference type="PROSITE" id="PS51118">
    <property type="entry name" value="HTH_HXLR"/>
    <property type="match status" value="1"/>
</dbReference>
<dbReference type="Proteomes" id="UP000191135">
    <property type="component" value="Chromosome"/>
</dbReference>
<dbReference type="eggNOG" id="COG1733">
    <property type="taxonomic scope" value="Bacteria"/>
</dbReference>
<keyword evidence="6" id="KW-1185">Reference proteome</keyword>
<dbReference type="SUPFAM" id="SSF46785">
    <property type="entry name" value="Winged helix' DNA-binding domain"/>
    <property type="match status" value="1"/>
</dbReference>
<name>A0A1U9Z573_9HYPH</name>
<dbReference type="PANTHER" id="PTHR33204">
    <property type="entry name" value="TRANSCRIPTIONAL REGULATOR, MARR FAMILY"/>
    <property type="match status" value="1"/>
</dbReference>
<dbReference type="Pfam" id="PF01638">
    <property type="entry name" value="HxlR"/>
    <property type="match status" value="1"/>
</dbReference>
<dbReference type="InterPro" id="IPR002577">
    <property type="entry name" value="HTH_HxlR"/>
</dbReference>
<feature type="domain" description="HTH hxlR-type" evidence="4">
    <location>
        <begin position="25"/>
        <end position="124"/>
    </location>
</feature>
<evidence type="ECO:0000256" key="3">
    <source>
        <dbReference type="ARBA" id="ARBA00023163"/>
    </source>
</evidence>
<protein>
    <submittedName>
        <fullName evidence="5">Putative HTH-type transcriptional regulator YybR</fullName>
    </submittedName>
</protein>
<evidence type="ECO:0000256" key="2">
    <source>
        <dbReference type="ARBA" id="ARBA00023125"/>
    </source>
</evidence>
<keyword evidence="1" id="KW-0805">Transcription regulation</keyword>
<dbReference type="GO" id="GO:0003677">
    <property type="term" value="F:DNA binding"/>
    <property type="evidence" value="ECO:0007669"/>
    <property type="project" value="UniProtKB-KW"/>
</dbReference>
<sequence length="133" mass="15103">MTNTGSKPETKPETRPETRHVLERCRNVAPILQRVGDKWSMLIIIVLIDGPCRFSVLKRTIDGISQQMLTRVLKALERDGLISRTTYPTSPPQVEYALTELGLSLSEPVLRLGDWVRDNIGRIEASRETYDAR</sequence>
<dbReference type="InterPro" id="IPR036390">
    <property type="entry name" value="WH_DNA-bd_sf"/>
</dbReference>
<keyword evidence="2" id="KW-0238">DNA-binding</keyword>
<dbReference type="RefSeq" id="WP_085986575.1">
    <property type="nucleotide sequence ID" value="NZ_AQWH01000022.1"/>
</dbReference>
<proteinExistence type="predicted"/>
<dbReference type="EMBL" id="CP020330">
    <property type="protein sequence ID" value="AQZ52770.1"/>
    <property type="molecule type" value="Genomic_DNA"/>
</dbReference>
<gene>
    <name evidence="5" type="primary">yybR_3</name>
    <name evidence="5" type="ORF">Mame_03465</name>
</gene>
<dbReference type="Gene3D" id="1.10.10.10">
    <property type="entry name" value="Winged helix-like DNA-binding domain superfamily/Winged helix DNA-binding domain"/>
    <property type="match status" value="1"/>
</dbReference>
<evidence type="ECO:0000313" key="5">
    <source>
        <dbReference type="EMBL" id="AQZ52770.1"/>
    </source>
</evidence>
<reference evidence="5 6" key="1">
    <citation type="submission" date="2017-03" db="EMBL/GenBank/DDBJ databases">
        <title>Foreign affairs: Plasmid Transfer between Roseobacters and Rhizobia.</title>
        <authorList>
            <person name="Bartling P."/>
            <person name="Bunk B."/>
            <person name="Overmann J."/>
            <person name="Brinkmann H."/>
            <person name="Petersen J."/>
        </authorList>
    </citation>
    <scope>NUCLEOTIDE SEQUENCE [LARGE SCALE GENOMIC DNA]</scope>
    <source>
        <strain evidence="5 6">MACL11</strain>
    </source>
</reference>
<evidence type="ECO:0000259" key="4">
    <source>
        <dbReference type="PROSITE" id="PS51118"/>
    </source>
</evidence>
<organism evidence="5 6">
    <name type="scientific">Martelella mediterranea DSM 17316</name>
    <dbReference type="NCBI Taxonomy" id="1122214"/>
    <lineage>
        <taxon>Bacteria</taxon>
        <taxon>Pseudomonadati</taxon>
        <taxon>Pseudomonadota</taxon>
        <taxon>Alphaproteobacteria</taxon>
        <taxon>Hyphomicrobiales</taxon>
        <taxon>Aurantimonadaceae</taxon>
        <taxon>Martelella</taxon>
    </lineage>
</organism>
<keyword evidence="3" id="KW-0804">Transcription</keyword>